<comment type="similarity">
    <text evidence="1 5">Belongs to the CoaE family.</text>
</comment>
<comment type="pathway">
    <text evidence="5">Cofactor biosynthesis; coenzyme A biosynthesis; CoA from (R)-pantothenate: step 5/5.</text>
</comment>
<dbReference type="EMBL" id="FRCY01000013">
    <property type="protein sequence ID" value="SHN24847.1"/>
    <property type="molecule type" value="Genomic_DNA"/>
</dbReference>
<dbReference type="PANTHER" id="PTHR10695:SF46">
    <property type="entry name" value="BIFUNCTIONAL COENZYME A SYNTHASE-RELATED"/>
    <property type="match status" value="1"/>
</dbReference>
<dbReference type="PROSITE" id="PS51219">
    <property type="entry name" value="DPCK"/>
    <property type="match status" value="1"/>
</dbReference>
<gene>
    <name evidence="5" type="primary">coaE</name>
    <name evidence="7" type="ORF">SAMN04488057_113109</name>
</gene>
<keyword evidence="3 5" id="KW-0067">ATP-binding</keyword>
<dbReference type="RefSeq" id="WP_073096450.1">
    <property type="nucleotide sequence ID" value="NZ_FRCY01000013.1"/>
</dbReference>
<dbReference type="HAMAP" id="MF_00376">
    <property type="entry name" value="Dephospho_CoA_kinase"/>
    <property type="match status" value="1"/>
</dbReference>
<comment type="function">
    <text evidence="5">Catalyzes the phosphorylation of the 3'-hydroxyl group of dephosphocoenzyme A to form coenzyme A.</text>
</comment>
<dbReference type="Gene3D" id="3.40.50.300">
    <property type="entry name" value="P-loop containing nucleotide triphosphate hydrolases"/>
    <property type="match status" value="1"/>
</dbReference>
<dbReference type="STRING" id="388280.SAMN04488057_113109"/>
<dbReference type="GO" id="GO:0015937">
    <property type="term" value="P:coenzyme A biosynthetic process"/>
    <property type="evidence" value="ECO:0007669"/>
    <property type="project" value="UniProtKB-UniRule"/>
</dbReference>
<dbReference type="AlphaFoldDB" id="A0A1M7Q3J9"/>
<evidence type="ECO:0000256" key="1">
    <source>
        <dbReference type="ARBA" id="ARBA00009018"/>
    </source>
</evidence>
<keyword evidence="5" id="KW-0808">Transferase</keyword>
<dbReference type="GO" id="GO:0004140">
    <property type="term" value="F:dephospho-CoA kinase activity"/>
    <property type="evidence" value="ECO:0007669"/>
    <property type="project" value="UniProtKB-UniRule"/>
</dbReference>
<reference evidence="7 8" key="1">
    <citation type="submission" date="2016-11" db="EMBL/GenBank/DDBJ databases">
        <authorList>
            <person name="Jaros S."/>
            <person name="Januszkiewicz K."/>
            <person name="Wedrychowicz H."/>
        </authorList>
    </citation>
    <scope>NUCLEOTIDE SEQUENCE [LARGE SCALE GENOMIC DNA]</scope>
    <source>
        <strain evidence="7 8">CGMCC 1.6102</strain>
    </source>
</reference>
<sequence>MSRPVLVGISGGIGAGKTLVCRIFSLLEVPIYNADENARWLMAHEPTLKSEIRAAFGSESYLSDGSLNRKYLADKVFSDPVLTKRINALVHPAVQSHFKDWAQRQESTYVLKEAALLFETGSYQELDLTIHVTAPRALRTQRIRKRDPHRSDSQIDQIMKKQWKDNKKNNMADVVLYNDEQRLVIPQVIEIHRLLLAGKF</sequence>
<accession>A0A1M7Q3J9</accession>
<dbReference type="GO" id="GO:0005524">
    <property type="term" value="F:ATP binding"/>
    <property type="evidence" value="ECO:0007669"/>
    <property type="project" value="UniProtKB-UniRule"/>
</dbReference>
<dbReference type="CDD" id="cd02022">
    <property type="entry name" value="DPCK"/>
    <property type="match status" value="1"/>
</dbReference>
<dbReference type="NCBIfam" id="TIGR00152">
    <property type="entry name" value="dephospho-CoA kinase"/>
    <property type="match status" value="1"/>
</dbReference>
<dbReference type="Proteomes" id="UP000184513">
    <property type="component" value="Unassembled WGS sequence"/>
</dbReference>
<evidence type="ECO:0000256" key="5">
    <source>
        <dbReference type="HAMAP-Rule" id="MF_00376"/>
    </source>
</evidence>
<evidence type="ECO:0000256" key="6">
    <source>
        <dbReference type="NCBIfam" id="TIGR00152"/>
    </source>
</evidence>
<keyword evidence="5 7" id="KW-0418">Kinase</keyword>
<keyword evidence="4 5" id="KW-0173">Coenzyme A biosynthesis</keyword>
<proteinExistence type="inferred from homology"/>
<keyword evidence="8" id="KW-1185">Reference proteome</keyword>
<dbReference type="SUPFAM" id="SSF52540">
    <property type="entry name" value="P-loop containing nucleoside triphosphate hydrolases"/>
    <property type="match status" value="1"/>
</dbReference>
<dbReference type="InterPro" id="IPR027417">
    <property type="entry name" value="P-loop_NTPase"/>
</dbReference>
<dbReference type="Pfam" id="PF01121">
    <property type="entry name" value="CoaE"/>
    <property type="match status" value="1"/>
</dbReference>
<evidence type="ECO:0000256" key="2">
    <source>
        <dbReference type="ARBA" id="ARBA00022741"/>
    </source>
</evidence>
<name>A0A1M7Q3J9_9BACT</name>
<dbReference type="GO" id="GO:0005737">
    <property type="term" value="C:cytoplasm"/>
    <property type="evidence" value="ECO:0007669"/>
    <property type="project" value="UniProtKB-SubCell"/>
</dbReference>
<evidence type="ECO:0000256" key="4">
    <source>
        <dbReference type="ARBA" id="ARBA00022993"/>
    </source>
</evidence>
<dbReference type="InterPro" id="IPR001977">
    <property type="entry name" value="Depp_CoAkinase"/>
</dbReference>
<dbReference type="PANTHER" id="PTHR10695">
    <property type="entry name" value="DEPHOSPHO-COA KINASE-RELATED"/>
    <property type="match status" value="1"/>
</dbReference>
<organism evidence="7 8">
    <name type="scientific">Cyclobacterium lianum</name>
    <dbReference type="NCBI Taxonomy" id="388280"/>
    <lineage>
        <taxon>Bacteria</taxon>
        <taxon>Pseudomonadati</taxon>
        <taxon>Bacteroidota</taxon>
        <taxon>Cytophagia</taxon>
        <taxon>Cytophagales</taxon>
        <taxon>Cyclobacteriaceae</taxon>
        <taxon>Cyclobacterium</taxon>
    </lineage>
</organism>
<comment type="catalytic activity">
    <reaction evidence="5">
        <text>3'-dephospho-CoA + ATP = ADP + CoA + H(+)</text>
        <dbReference type="Rhea" id="RHEA:18245"/>
        <dbReference type="ChEBI" id="CHEBI:15378"/>
        <dbReference type="ChEBI" id="CHEBI:30616"/>
        <dbReference type="ChEBI" id="CHEBI:57287"/>
        <dbReference type="ChEBI" id="CHEBI:57328"/>
        <dbReference type="ChEBI" id="CHEBI:456216"/>
        <dbReference type="EC" id="2.7.1.24"/>
    </reaction>
</comment>
<keyword evidence="5" id="KW-0963">Cytoplasm</keyword>
<dbReference type="EC" id="2.7.1.24" evidence="5 6"/>
<dbReference type="OrthoDB" id="9812943at2"/>
<feature type="binding site" evidence="5">
    <location>
        <begin position="14"/>
        <end position="19"/>
    </location>
    <ligand>
        <name>ATP</name>
        <dbReference type="ChEBI" id="CHEBI:30616"/>
    </ligand>
</feature>
<comment type="subcellular location">
    <subcellularLocation>
        <location evidence="5">Cytoplasm</location>
    </subcellularLocation>
</comment>
<keyword evidence="2 5" id="KW-0547">Nucleotide-binding</keyword>
<evidence type="ECO:0000313" key="8">
    <source>
        <dbReference type="Proteomes" id="UP000184513"/>
    </source>
</evidence>
<protein>
    <recommendedName>
        <fullName evidence="5 6">Dephospho-CoA kinase</fullName>
        <ecNumber evidence="5 6">2.7.1.24</ecNumber>
    </recommendedName>
    <alternativeName>
        <fullName evidence="5">Dephosphocoenzyme A kinase</fullName>
    </alternativeName>
</protein>
<dbReference type="UniPathway" id="UPA00241">
    <property type="reaction ID" value="UER00356"/>
</dbReference>
<evidence type="ECO:0000313" key="7">
    <source>
        <dbReference type="EMBL" id="SHN24847.1"/>
    </source>
</evidence>
<evidence type="ECO:0000256" key="3">
    <source>
        <dbReference type="ARBA" id="ARBA00022840"/>
    </source>
</evidence>